<name>A0ACC2QHE5_9NEOP</name>
<sequence length="417" mass="48526">MALQTGYQFETFEAITDNYLELEHCIKSIIEKEKYVSYNVKTKVFTPDGGGSYLGILCKVDIEGETTTDKKETNIFMKIITPGAQMTILSLPDVYKNEMFVYKELSLIYSKLQNEVEIPMQEKYKFVKSYEESNANVIILENMSKKDFKTNFRKDVITLQYAEMAIAEMAKFHALSFILETKQPKYFERKIKTIKATFSFDEDWDGFVQNMCQITLNYLDEDSRRKLEDFIPSFTKKYRKYSEGSSGKLCLRHGDFRPNNILVKEINGVVSEMIPIDYQLVCYGCPALDVIFFIFSSTDQKFRRSHMLYLKELYYESLKRFLKYFSLDVSSIYPKTEFERDLKSMMDYGLMTAILMMPLLMASDNDVDITREPLAGLSLNVDDLLKDRLVGIVQDFIEWGYFIAQVQAADKISDRGS</sequence>
<reference evidence="1" key="1">
    <citation type="submission" date="2023-03" db="EMBL/GenBank/DDBJ databases">
        <title>Chromosome-level genomes of two armyworms, Mythimna separata and Mythimna loreyi, provide insights into the biosynthesis and reception of sex pheromones.</title>
        <authorList>
            <person name="Zhao H."/>
        </authorList>
    </citation>
    <scope>NUCLEOTIDE SEQUENCE</scope>
    <source>
        <strain evidence="1">BeijingLab</strain>
    </source>
</reference>
<comment type="caution">
    <text evidence="1">The sequence shown here is derived from an EMBL/GenBank/DDBJ whole genome shotgun (WGS) entry which is preliminary data.</text>
</comment>
<dbReference type="Proteomes" id="UP001231649">
    <property type="component" value="Chromosome 4"/>
</dbReference>
<gene>
    <name evidence="1" type="ORF">PYW08_013170</name>
</gene>
<evidence type="ECO:0000313" key="2">
    <source>
        <dbReference type="Proteomes" id="UP001231649"/>
    </source>
</evidence>
<organism evidence="1 2">
    <name type="scientific">Mythimna loreyi</name>
    <dbReference type="NCBI Taxonomy" id="667449"/>
    <lineage>
        <taxon>Eukaryota</taxon>
        <taxon>Metazoa</taxon>
        <taxon>Ecdysozoa</taxon>
        <taxon>Arthropoda</taxon>
        <taxon>Hexapoda</taxon>
        <taxon>Insecta</taxon>
        <taxon>Pterygota</taxon>
        <taxon>Neoptera</taxon>
        <taxon>Endopterygota</taxon>
        <taxon>Lepidoptera</taxon>
        <taxon>Glossata</taxon>
        <taxon>Ditrysia</taxon>
        <taxon>Noctuoidea</taxon>
        <taxon>Noctuidae</taxon>
        <taxon>Noctuinae</taxon>
        <taxon>Hadenini</taxon>
        <taxon>Mythimna</taxon>
    </lineage>
</organism>
<dbReference type="EMBL" id="CM056780">
    <property type="protein sequence ID" value="KAJ8715885.1"/>
    <property type="molecule type" value="Genomic_DNA"/>
</dbReference>
<protein>
    <submittedName>
        <fullName evidence="1">Uncharacterized protein</fullName>
    </submittedName>
</protein>
<proteinExistence type="predicted"/>
<evidence type="ECO:0000313" key="1">
    <source>
        <dbReference type="EMBL" id="KAJ8715885.1"/>
    </source>
</evidence>
<keyword evidence="2" id="KW-1185">Reference proteome</keyword>
<accession>A0ACC2QHE5</accession>